<keyword evidence="2" id="KW-0732">Signal</keyword>
<keyword evidence="4" id="KW-1185">Reference proteome</keyword>
<evidence type="ECO:0000313" key="4">
    <source>
        <dbReference type="Proteomes" id="UP001595593"/>
    </source>
</evidence>
<dbReference type="InterPro" id="IPR005064">
    <property type="entry name" value="BUG"/>
</dbReference>
<dbReference type="CDD" id="cd13578">
    <property type="entry name" value="PBP2_Bug27"/>
    <property type="match status" value="1"/>
</dbReference>
<protein>
    <submittedName>
        <fullName evidence="3">Bug family tripartite tricarboxylate transporter substrate binding protein</fullName>
    </submittedName>
</protein>
<dbReference type="PIRSF" id="PIRSF017082">
    <property type="entry name" value="YflP"/>
    <property type="match status" value="1"/>
</dbReference>
<feature type="chain" id="PRO_5046437792" evidence="2">
    <location>
        <begin position="27"/>
        <end position="325"/>
    </location>
</feature>
<gene>
    <name evidence="3" type="ORF">ACFOD4_20465</name>
</gene>
<dbReference type="PANTHER" id="PTHR42928:SF5">
    <property type="entry name" value="BLR1237 PROTEIN"/>
    <property type="match status" value="1"/>
</dbReference>
<dbReference type="Pfam" id="PF03401">
    <property type="entry name" value="TctC"/>
    <property type="match status" value="1"/>
</dbReference>
<dbReference type="EMBL" id="JBHRTN010000026">
    <property type="protein sequence ID" value="MFC3127445.1"/>
    <property type="molecule type" value="Genomic_DNA"/>
</dbReference>
<reference evidence="4" key="1">
    <citation type="journal article" date="2019" name="Int. J. Syst. Evol. Microbiol.">
        <title>The Global Catalogue of Microorganisms (GCM) 10K type strain sequencing project: providing services to taxonomists for standard genome sequencing and annotation.</title>
        <authorList>
            <consortium name="The Broad Institute Genomics Platform"/>
            <consortium name="The Broad Institute Genome Sequencing Center for Infectious Disease"/>
            <person name="Wu L."/>
            <person name="Ma J."/>
        </authorList>
    </citation>
    <scope>NUCLEOTIDE SEQUENCE [LARGE SCALE GENOMIC DNA]</scope>
    <source>
        <strain evidence="4">KCTC 52094</strain>
    </source>
</reference>
<dbReference type="InterPro" id="IPR042100">
    <property type="entry name" value="Bug_dom1"/>
</dbReference>
<evidence type="ECO:0000313" key="3">
    <source>
        <dbReference type="EMBL" id="MFC3127445.1"/>
    </source>
</evidence>
<dbReference type="Proteomes" id="UP001595593">
    <property type="component" value="Unassembled WGS sequence"/>
</dbReference>
<feature type="signal peptide" evidence="2">
    <location>
        <begin position="1"/>
        <end position="26"/>
    </location>
</feature>
<accession>A0ABV7G7K7</accession>
<dbReference type="Gene3D" id="3.40.190.150">
    <property type="entry name" value="Bordetella uptake gene, domain 1"/>
    <property type="match status" value="1"/>
</dbReference>
<dbReference type="SUPFAM" id="SSF53850">
    <property type="entry name" value="Periplasmic binding protein-like II"/>
    <property type="match status" value="1"/>
</dbReference>
<sequence>MIPLSRRRMLAAGTLLLAGGSHLARAETFPSRAITIVMGYPPGGVSDTATRLIAQRLERELGQPLVVENKAGAATALASNHVVQSRADGYTLLMGATTLAINPTLQPDLGPRDPQKELAPIGMGYQSAFVLHVHRDLPVRSVAELIAYAKAHPGRLNFGSSGTGAVNHLALARFGHVAGIGLQHVPYRGGAPALLDLQAGRIQGMFSAVLEALPLVREGASRALGVTSAERAALLPEVPTIGETLPGFEAVYWQALFAPAGTPEPVLRRLEAALQKATDDPALRSRLAEQAVSLQSGDAAFLRGFLARETESWREVIRGANIRVE</sequence>
<evidence type="ECO:0000256" key="1">
    <source>
        <dbReference type="ARBA" id="ARBA00006987"/>
    </source>
</evidence>
<dbReference type="PANTHER" id="PTHR42928">
    <property type="entry name" value="TRICARBOXYLATE-BINDING PROTEIN"/>
    <property type="match status" value="1"/>
</dbReference>
<name>A0ABV7G7K7_9PROT</name>
<evidence type="ECO:0000256" key="2">
    <source>
        <dbReference type="SAM" id="SignalP"/>
    </source>
</evidence>
<dbReference type="RefSeq" id="WP_379599475.1">
    <property type="nucleotide sequence ID" value="NZ_JBHRTN010000026.1"/>
</dbReference>
<comment type="similarity">
    <text evidence="1">Belongs to the UPF0065 (bug) family.</text>
</comment>
<comment type="caution">
    <text evidence="3">The sequence shown here is derived from an EMBL/GenBank/DDBJ whole genome shotgun (WGS) entry which is preliminary data.</text>
</comment>
<dbReference type="Gene3D" id="3.40.190.10">
    <property type="entry name" value="Periplasmic binding protein-like II"/>
    <property type="match status" value="1"/>
</dbReference>
<proteinExistence type="inferred from homology"/>
<organism evidence="3 4">
    <name type="scientific">Teichococcus globiformis</name>
    <dbReference type="NCBI Taxonomy" id="2307229"/>
    <lineage>
        <taxon>Bacteria</taxon>
        <taxon>Pseudomonadati</taxon>
        <taxon>Pseudomonadota</taxon>
        <taxon>Alphaproteobacteria</taxon>
        <taxon>Acetobacterales</taxon>
        <taxon>Roseomonadaceae</taxon>
        <taxon>Roseomonas</taxon>
    </lineage>
</organism>